<evidence type="ECO:0000256" key="1">
    <source>
        <dbReference type="ARBA" id="ARBA00009981"/>
    </source>
</evidence>
<evidence type="ECO:0000313" key="2">
    <source>
        <dbReference type="EMBL" id="QNN61119.1"/>
    </source>
</evidence>
<sequence>MKKDNENVIETTLKEATKDFKKIFDKIIKDGEHYIVNDEDGESVVMLPADDFYSLLDILATQFSDILEEDDDDFLNKESKFNDFLNAITFNSETFTDYVLSNDLDFDVIDEFLEENINVEQMVEAILDYNGNLELLPVIKAEIKFSEQFDALDDDLMELIFDKVPNDDLLFKYFNNEITREEFVSMLNTLPDVNIEPSHLH</sequence>
<dbReference type="KEGG" id="eio:H9L01_01785"/>
<dbReference type="RefSeq" id="WP_187534254.1">
    <property type="nucleotide sequence ID" value="NZ_CBCSHU010000001.1"/>
</dbReference>
<protein>
    <submittedName>
        <fullName evidence="2">Uncharacterized protein</fullName>
    </submittedName>
</protein>
<name>A0A7G9RZU4_9FIRM</name>
<dbReference type="InterPro" id="IPR036165">
    <property type="entry name" value="YefM-like_sf"/>
</dbReference>
<dbReference type="AlphaFoldDB" id="A0A7G9RZU4"/>
<reference evidence="2 3" key="1">
    <citation type="submission" date="2020-08" db="EMBL/GenBank/DDBJ databases">
        <title>Genome sequence of Erysipelothrix inopinata DSM 15511T.</title>
        <authorList>
            <person name="Hyun D.-W."/>
            <person name="Bae J.-W."/>
        </authorList>
    </citation>
    <scope>NUCLEOTIDE SEQUENCE [LARGE SCALE GENOMIC DNA]</scope>
    <source>
        <strain evidence="2 3">DSM 15511</strain>
    </source>
</reference>
<proteinExistence type="inferred from homology"/>
<dbReference type="Proteomes" id="UP000515928">
    <property type="component" value="Chromosome"/>
</dbReference>
<dbReference type="Gene3D" id="3.40.1620.10">
    <property type="entry name" value="YefM-like domain"/>
    <property type="match status" value="1"/>
</dbReference>
<dbReference type="EMBL" id="CP060715">
    <property type="protein sequence ID" value="QNN61119.1"/>
    <property type="molecule type" value="Genomic_DNA"/>
</dbReference>
<evidence type="ECO:0000313" key="3">
    <source>
        <dbReference type="Proteomes" id="UP000515928"/>
    </source>
</evidence>
<comment type="similarity">
    <text evidence="1">Belongs to the phD/YefM antitoxin family.</text>
</comment>
<organism evidence="2 3">
    <name type="scientific">Erysipelothrix inopinata</name>
    <dbReference type="NCBI Taxonomy" id="225084"/>
    <lineage>
        <taxon>Bacteria</taxon>
        <taxon>Bacillati</taxon>
        <taxon>Bacillota</taxon>
        <taxon>Erysipelotrichia</taxon>
        <taxon>Erysipelotrichales</taxon>
        <taxon>Erysipelotrichaceae</taxon>
        <taxon>Erysipelothrix</taxon>
    </lineage>
</organism>
<accession>A0A7G9RZU4</accession>
<keyword evidence="3" id="KW-1185">Reference proteome</keyword>
<dbReference type="SUPFAM" id="SSF143120">
    <property type="entry name" value="YefM-like"/>
    <property type="match status" value="1"/>
</dbReference>
<gene>
    <name evidence="2" type="ORF">H9L01_01785</name>
</gene>